<protein>
    <submittedName>
        <fullName evidence="2">MbcA/ParS/Xre antitoxin family protein</fullName>
    </submittedName>
</protein>
<dbReference type="EMBL" id="JBHUHT010000012">
    <property type="protein sequence ID" value="MFD2096443.1"/>
    <property type="molecule type" value="Genomic_DNA"/>
</dbReference>
<evidence type="ECO:0000313" key="2">
    <source>
        <dbReference type="EMBL" id="MFD2096443.1"/>
    </source>
</evidence>
<proteinExistence type="predicted"/>
<evidence type="ECO:0000313" key="3">
    <source>
        <dbReference type="Proteomes" id="UP001597380"/>
    </source>
</evidence>
<reference evidence="3" key="1">
    <citation type="journal article" date="2019" name="Int. J. Syst. Evol. Microbiol.">
        <title>The Global Catalogue of Microorganisms (GCM) 10K type strain sequencing project: providing services to taxonomists for standard genome sequencing and annotation.</title>
        <authorList>
            <consortium name="The Broad Institute Genomics Platform"/>
            <consortium name="The Broad Institute Genome Sequencing Center for Infectious Disease"/>
            <person name="Wu L."/>
            <person name="Ma J."/>
        </authorList>
    </citation>
    <scope>NUCLEOTIDE SEQUENCE [LARGE SCALE GENOMIC DNA]</scope>
    <source>
        <strain evidence="3">CGMCC 1.10992</strain>
    </source>
</reference>
<feature type="domain" description="Antitoxin Xre/MbcA/ParS-like toxin-binding" evidence="1">
    <location>
        <begin position="8"/>
        <end position="54"/>
    </location>
</feature>
<keyword evidence="3" id="KW-1185">Reference proteome</keyword>
<dbReference type="Pfam" id="PF09722">
    <property type="entry name" value="Xre_MbcA_ParS_C"/>
    <property type="match status" value="1"/>
</dbReference>
<dbReference type="InterPro" id="IPR024467">
    <property type="entry name" value="Xre/MbcA/ParS-like_toxin-bd"/>
</dbReference>
<sequence length="63" mass="7027">MKRLEKLAIQILGDADLAARWWQKENPHFAGKTPEVVAATQEGSSMVERYLNQISSTILAASR</sequence>
<comment type="caution">
    <text evidence="2">The sequence shown here is derived from an EMBL/GenBank/DDBJ whole genome shotgun (WGS) entry which is preliminary data.</text>
</comment>
<name>A0ABW4XPS5_9GAMM</name>
<dbReference type="Proteomes" id="UP001597380">
    <property type="component" value="Unassembled WGS sequence"/>
</dbReference>
<gene>
    <name evidence="2" type="ORF">ACFSJ3_10645</name>
</gene>
<dbReference type="RefSeq" id="WP_345339172.1">
    <property type="nucleotide sequence ID" value="NZ_BAABLI010000008.1"/>
</dbReference>
<accession>A0ABW4XPS5</accession>
<evidence type="ECO:0000259" key="1">
    <source>
        <dbReference type="Pfam" id="PF09722"/>
    </source>
</evidence>
<organism evidence="2 3">
    <name type="scientific">Corallincola platygyrae</name>
    <dbReference type="NCBI Taxonomy" id="1193278"/>
    <lineage>
        <taxon>Bacteria</taxon>
        <taxon>Pseudomonadati</taxon>
        <taxon>Pseudomonadota</taxon>
        <taxon>Gammaproteobacteria</taxon>
        <taxon>Alteromonadales</taxon>
        <taxon>Psychromonadaceae</taxon>
        <taxon>Corallincola</taxon>
    </lineage>
</organism>